<evidence type="ECO:0000256" key="5">
    <source>
        <dbReference type="ARBA" id="ARBA00022840"/>
    </source>
</evidence>
<dbReference type="InterPro" id="IPR017932">
    <property type="entry name" value="GATase_2_dom"/>
</dbReference>
<dbReference type="Pfam" id="PF00733">
    <property type="entry name" value="Asn_synthase"/>
    <property type="match status" value="1"/>
</dbReference>
<dbReference type="InterPro" id="IPR033738">
    <property type="entry name" value="AsnB_N"/>
</dbReference>
<evidence type="ECO:0000256" key="11">
    <source>
        <dbReference type="PIRSR" id="PIRSR001589-3"/>
    </source>
</evidence>
<evidence type="ECO:0000256" key="4">
    <source>
        <dbReference type="ARBA" id="ARBA00022741"/>
    </source>
</evidence>
<dbReference type="Proteomes" id="UP000095468">
    <property type="component" value="Unassembled WGS sequence"/>
</dbReference>
<accession>A0A174DUS2</accession>
<dbReference type="CDD" id="cd01991">
    <property type="entry name" value="Asn_synthase_B_C"/>
    <property type="match status" value="1"/>
</dbReference>
<dbReference type="PANTHER" id="PTHR43284:SF1">
    <property type="entry name" value="ASPARAGINE SYNTHETASE"/>
    <property type="match status" value="1"/>
</dbReference>
<keyword evidence="6 9" id="KW-0061">Asparagine biosynthesis</keyword>
<comment type="similarity">
    <text evidence="2">Belongs to the asparagine synthetase family.</text>
</comment>
<feature type="binding site" evidence="10">
    <location>
        <position position="98"/>
    </location>
    <ligand>
        <name>L-glutamine</name>
        <dbReference type="ChEBI" id="CHEBI:58359"/>
    </ligand>
</feature>
<evidence type="ECO:0000313" key="13">
    <source>
        <dbReference type="EMBL" id="CUO28009.1"/>
    </source>
</evidence>
<keyword evidence="4 10" id="KW-0547">Nucleotide-binding</keyword>
<gene>
    <name evidence="13" type="primary">asnB</name>
    <name evidence="13" type="ORF">ERS852381_01315</name>
</gene>
<dbReference type="SUPFAM" id="SSF56235">
    <property type="entry name" value="N-terminal nucleophile aminohydrolases (Ntn hydrolases)"/>
    <property type="match status" value="1"/>
</dbReference>
<evidence type="ECO:0000256" key="2">
    <source>
        <dbReference type="ARBA" id="ARBA00005752"/>
    </source>
</evidence>
<proteinExistence type="inferred from homology"/>
<sequence length="626" mass="71680">MCGFVGFVGGTDNQSEVLTKMMDRIVHRGPDMGGQFIDGRVALGFRRLSILDLTEAGAQPMANEDGSVVIVFNGEIYNFQELRSELEAKGYKFHCGADTESLLHGYEEWGEAVLDRLRGMYAFVIWDKKKNKLFGARDIFGIKPLYYYPMADAGDGAPGVLFGSEIKSFLDYPHFHKAVNKKALRPYMTLQYSATEETFFEGVYKLPPAHYFTVDIPTGKMNIERYWDCDYSAVEKPFEEYVDELDEVVHESVEAHRIADVKVASFLSGGVDSSYIAACLMPDKTFSVGFDYKNFNETNYAKELSDKLGVENVRKMITADEFFGALEDIQYHMDEPQSNLSSVPLWFLAEMARKDVTVVLSGEGADELFGGYAYYEDTVPVRKYKKMVPLPIRRALGNLALHMPYFKGHNFLVKGAEIPEKSFLGQALVWPEREVDGVLKPEYNTGDGAFELAAPIYARVKGQPELVKKQYLDMNMWLPGDILLKADKMCMAHSLELRVPFLDRKVMEFAEHIPDRYRINENGNKQVLRHAANKSLPDEWATRPKVGFPVPIVYWLREQKWYDYVKEYFTAPWASEFFNTDELMHLLDLHFAGKGDFQRKIYTPLVFLVWYKRFFIDEDQPAVRAA</sequence>
<keyword evidence="5 10" id="KW-0067">ATP-binding</keyword>
<dbReference type="InterPro" id="IPR001962">
    <property type="entry name" value="Asn_synthase"/>
</dbReference>
<evidence type="ECO:0000256" key="10">
    <source>
        <dbReference type="PIRSR" id="PIRSR001589-2"/>
    </source>
</evidence>
<keyword evidence="9" id="KW-0028">Amino-acid biosynthesis</keyword>
<evidence type="ECO:0000313" key="14">
    <source>
        <dbReference type="Proteomes" id="UP000095468"/>
    </source>
</evidence>
<dbReference type="InterPro" id="IPR014729">
    <property type="entry name" value="Rossmann-like_a/b/a_fold"/>
</dbReference>
<feature type="domain" description="Glutamine amidotransferase type-2" evidence="12">
    <location>
        <begin position="2"/>
        <end position="217"/>
    </location>
</feature>
<evidence type="ECO:0000256" key="7">
    <source>
        <dbReference type="ARBA" id="ARBA00022962"/>
    </source>
</evidence>
<evidence type="ECO:0000256" key="3">
    <source>
        <dbReference type="ARBA" id="ARBA00012737"/>
    </source>
</evidence>
<evidence type="ECO:0000259" key="12">
    <source>
        <dbReference type="PROSITE" id="PS51278"/>
    </source>
</evidence>
<dbReference type="InterPro" id="IPR051786">
    <property type="entry name" value="ASN_synthetase/amidase"/>
</dbReference>
<protein>
    <recommendedName>
        <fullName evidence="3">asparagine synthase (glutamine-hydrolyzing)</fullName>
        <ecNumber evidence="3">6.3.5.4</ecNumber>
    </recommendedName>
</protein>
<evidence type="ECO:0000256" key="6">
    <source>
        <dbReference type="ARBA" id="ARBA00022888"/>
    </source>
</evidence>
<dbReference type="AlphaFoldDB" id="A0A174DUS2"/>
<feature type="site" description="Important for beta-aspartyl-AMP intermediate formation" evidence="11">
    <location>
        <position position="363"/>
    </location>
</feature>
<dbReference type="Pfam" id="PF13537">
    <property type="entry name" value="GATase_7"/>
    <property type="match status" value="1"/>
</dbReference>
<dbReference type="RefSeq" id="WP_055286765.1">
    <property type="nucleotide sequence ID" value="NZ_CYYP01000011.1"/>
</dbReference>
<dbReference type="GO" id="GO:0006529">
    <property type="term" value="P:asparagine biosynthetic process"/>
    <property type="evidence" value="ECO:0007669"/>
    <property type="project" value="UniProtKB-KW"/>
</dbReference>
<dbReference type="CDD" id="cd00712">
    <property type="entry name" value="AsnB"/>
    <property type="match status" value="1"/>
</dbReference>
<evidence type="ECO:0000256" key="8">
    <source>
        <dbReference type="ARBA" id="ARBA00048741"/>
    </source>
</evidence>
<dbReference type="SUPFAM" id="SSF52402">
    <property type="entry name" value="Adenine nucleotide alpha hydrolases-like"/>
    <property type="match status" value="1"/>
</dbReference>
<dbReference type="InterPro" id="IPR006426">
    <property type="entry name" value="Asn_synth_AEB"/>
</dbReference>
<feature type="binding site" evidence="10">
    <location>
        <begin position="361"/>
        <end position="362"/>
    </location>
    <ligand>
        <name>ATP</name>
        <dbReference type="ChEBI" id="CHEBI:30616"/>
    </ligand>
</feature>
<keyword evidence="13" id="KW-0436">Ligase</keyword>
<reference evidence="13 14" key="1">
    <citation type="submission" date="2015-09" db="EMBL/GenBank/DDBJ databases">
        <authorList>
            <consortium name="Pathogen Informatics"/>
        </authorList>
    </citation>
    <scope>NUCLEOTIDE SEQUENCE [LARGE SCALE GENOMIC DNA]</scope>
    <source>
        <strain evidence="13 14">2789STDY5608823</strain>
    </source>
</reference>
<dbReference type="GO" id="GO:0005829">
    <property type="term" value="C:cytosol"/>
    <property type="evidence" value="ECO:0007669"/>
    <property type="project" value="TreeGrafter"/>
</dbReference>
<dbReference type="Gene3D" id="3.60.20.10">
    <property type="entry name" value="Glutamine Phosphoribosylpyrophosphate, subunit 1, domain 1"/>
    <property type="match status" value="1"/>
</dbReference>
<feature type="active site" description="For GATase activity" evidence="9">
    <location>
        <position position="2"/>
    </location>
</feature>
<comment type="pathway">
    <text evidence="1">Amino-acid biosynthesis; L-asparagine biosynthesis; L-asparagine from L-aspartate (L-Gln route): step 1/1.</text>
</comment>
<dbReference type="NCBIfam" id="TIGR01536">
    <property type="entry name" value="asn_synth_AEB"/>
    <property type="match status" value="1"/>
</dbReference>
<dbReference type="GO" id="GO:0005524">
    <property type="term" value="F:ATP binding"/>
    <property type="evidence" value="ECO:0007669"/>
    <property type="project" value="UniProtKB-KW"/>
</dbReference>
<dbReference type="PROSITE" id="PS51278">
    <property type="entry name" value="GATASE_TYPE_2"/>
    <property type="match status" value="1"/>
</dbReference>
<evidence type="ECO:0000256" key="1">
    <source>
        <dbReference type="ARBA" id="ARBA00005187"/>
    </source>
</evidence>
<dbReference type="GO" id="GO:0004066">
    <property type="term" value="F:asparagine synthase (glutamine-hydrolyzing) activity"/>
    <property type="evidence" value="ECO:0007669"/>
    <property type="project" value="UniProtKB-EC"/>
</dbReference>
<comment type="catalytic activity">
    <reaction evidence="8">
        <text>L-aspartate + L-glutamine + ATP + H2O = L-asparagine + L-glutamate + AMP + diphosphate + H(+)</text>
        <dbReference type="Rhea" id="RHEA:12228"/>
        <dbReference type="ChEBI" id="CHEBI:15377"/>
        <dbReference type="ChEBI" id="CHEBI:15378"/>
        <dbReference type="ChEBI" id="CHEBI:29985"/>
        <dbReference type="ChEBI" id="CHEBI:29991"/>
        <dbReference type="ChEBI" id="CHEBI:30616"/>
        <dbReference type="ChEBI" id="CHEBI:33019"/>
        <dbReference type="ChEBI" id="CHEBI:58048"/>
        <dbReference type="ChEBI" id="CHEBI:58359"/>
        <dbReference type="ChEBI" id="CHEBI:456215"/>
        <dbReference type="EC" id="6.3.5.4"/>
    </reaction>
</comment>
<dbReference type="Gene3D" id="3.40.50.620">
    <property type="entry name" value="HUPs"/>
    <property type="match status" value="1"/>
</dbReference>
<name>A0A174DUS2_9ACTN</name>
<organism evidence="13 14">
    <name type="scientific">Collinsella aerofaciens</name>
    <dbReference type="NCBI Taxonomy" id="74426"/>
    <lineage>
        <taxon>Bacteria</taxon>
        <taxon>Bacillati</taxon>
        <taxon>Actinomycetota</taxon>
        <taxon>Coriobacteriia</taxon>
        <taxon>Coriobacteriales</taxon>
        <taxon>Coriobacteriaceae</taxon>
        <taxon>Collinsella</taxon>
    </lineage>
</organism>
<evidence type="ECO:0000256" key="9">
    <source>
        <dbReference type="PIRSR" id="PIRSR001589-1"/>
    </source>
</evidence>
<dbReference type="EMBL" id="CYYP01000011">
    <property type="protein sequence ID" value="CUO28009.1"/>
    <property type="molecule type" value="Genomic_DNA"/>
</dbReference>
<keyword evidence="7 9" id="KW-0315">Glutamine amidotransferase</keyword>
<dbReference type="PIRSF" id="PIRSF001589">
    <property type="entry name" value="Asn_synthetase_glu-h"/>
    <property type="match status" value="1"/>
</dbReference>
<feature type="binding site" evidence="10">
    <location>
        <position position="288"/>
    </location>
    <ligand>
        <name>ATP</name>
        <dbReference type="ChEBI" id="CHEBI:30616"/>
    </ligand>
</feature>
<dbReference type="PANTHER" id="PTHR43284">
    <property type="entry name" value="ASPARAGINE SYNTHETASE (GLUTAMINE-HYDROLYZING)"/>
    <property type="match status" value="1"/>
</dbReference>
<dbReference type="InterPro" id="IPR029055">
    <property type="entry name" value="Ntn_hydrolases_N"/>
</dbReference>
<dbReference type="EC" id="6.3.5.4" evidence="3"/>